<name>A0A8J3WLM1_9ACTN</name>
<organism evidence="2 3">
    <name type="scientific">Planobispora siamensis</name>
    <dbReference type="NCBI Taxonomy" id="936338"/>
    <lineage>
        <taxon>Bacteria</taxon>
        <taxon>Bacillati</taxon>
        <taxon>Actinomycetota</taxon>
        <taxon>Actinomycetes</taxon>
        <taxon>Streptosporangiales</taxon>
        <taxon>Streptosporangiaceae</taxon>
        <taxon>Planobispora</taxon>
    </lineage>
</organism>
<keyword evidence="3" id="KW-1185">Reference proteome</keyword>
<reference evidence="2 3" key="1">
    <citation type="submission" date="2021-01" db="EMBL/GenBank/DDBJ databases">
        <title>Whole genome shotgun sequence of Planobispora siamensis NBRC 107568.</title>
        <authorList>
            <person name="Komaki H."/>
            <person name="Tamura T."/>
        </authorList>
    </citation>
    <scope>NUCLEOTIDE SEQUENCE [LARGE SCALE GENOMIC DNA]</scope>
    <source>
        <strain evidence="2 3">NBRC 107568</strain>
    </source>
</reference>
<evidence type="ECO:0000256" key="1">
    <source>
        <dbReference type="SAM" id="MobiDB-lite"/>
    </source>
</evidence>
<sequence>MARGQRRIIPVTPQPSRHPGSRVVTTTPDVVRAVTDIRQQVGAQAARVRREDVTFTSADPARGEPCTAAAMTNTLVTTVYRSGHTLYVDLAMGTGAASVMEARITVPDLSITGAAIDTPAGGVERDIRVQLSLPDAWPMGEAHRVYIQARRVSGGDATTVRVLRAWQR</sequence>
<evidence type="ECO:0000313" key="2">
    <source>
        <dbReference type="EMBL" id="GIH95449.1"/>
    </source>
</evidence>
<dbReference type="RefSeq" id="WP_204067542.1">
    <property type="nucleotide sequence ID" value="NZ_BOOJ01000052.1"/>
</dbReference>
<proteinExistence type="predicted"/>
<gene>
    <name evidence="2" type="ORF">Psi01_60790</name>
</gene>
<dbReference type="Proteomes" id="UP000619788">
    <property type="component" value="Unassembled WGS sequence"/>
</dbReference>
<dbReference type="EMBL" id="BOOJ01000052">
    <property type="protein sequence ID" value="GIH95449.1"/>
    <property type="molecule type" value="Genomic_DNA"/>
</dbReference>
<comment type="caution">
    <text evidence="2">The sequence shown here is derived from an EMBL/GenBank/DDBJ whole genome shotgun (WGS) entry which is preliminary data.</text>
</comment>
<feature type="region of interest" description="Disordered" evidence="1">
    <location>
        <begin position="1"/>
        <end position="22"/>
    </location>
</feature>
<protein>
    <submittedName>
        <fullName evidence="2">Uncharacterized protein</fullName>
    </submittedName>
</protein>
<evidence type="ECO:0000313" key="3">
    <source>
        <dbReference type="Proteomes" id="UP000619788"/>
    </source>
</evidence>
<accession>A0A8J3WLM1</accession>
<dbReference type="AlphaFoldDB" id="A0A8J3WLM1"/>